<evidence type="ECO:0000256" key="2">
    <source>
        <dbReference type="PROSITE-ProRule" id="PRU00335"/>
    </source>
</evidence>
<dbReference type="InterPro" id="IPR050109">
    <property type="entry name" value="HTH-type_TetR-like_transc_reg"/>
</dbReference>
<feature type="domain" description="HTH tetR-type" evidence="3">
    <location>
        <begin position="7"/>
        <end position="68"/>
    </location>
</feature>
<dbReference type="InterPro" id="IPR009057">
    <property type="entry name" value="Homeodomain-like_sf"/>
</dbReference>
<gene>
    <name evidence="4" type="ORF">Aco03nite_099270</name>
</gene>
<evidence type="ECO:0000259" key="3">
    <source>
        <dbReference type="PROSITE" id="PS50977"/>
    </source>
</evidence>
<comment type="caution">
    <text evidence="4">The sequence shown here is derived from an EMBL/GenBank/DDBJ whole genome shotgun (WGS) entry which is preliminary data.</text>
</comment>
<evidence type="ECO:0000313" key="4">
    <source>
        <dbReference type="EMBL" id="GID61523.1"/>
    </source>
</evidence>
<keyword evidence="1 2" id="KW-0238">DNA-binding</keyword>
<dbReference type="PROSITE" id="PS50977">
    <property type="entry name" value="HTH_TETR_2"/>
    <property type="match status" value="1"/>
</dbReference>
<evidence type="ECO:0000256" key="1">
    <source>
        <dbReference type="ARBA" id="ARBA00023125"/>
    </source>
</evidence>
<dbReference type="PANTHER" id="PTHR30055">
    <property type="entry name" value="HTH-TYPE TRANSCRIPTIONAL REGULATOR RUTR"/>
    <property type="match status" value="1"/>
</dbReference>
<accession>A0ABQ3XSN4</accession>
<dbReference type="InterPro" id="IPR001647">
    <property type="entry name" value="HTH_TetR"/>
</dbReference>
<dbReference type="Gene3D" id="1.10.357.10">
    <property type="entry name" value="Tetracycline Repressor, domain 2"/>
    <property type="match status" value="1"/>
</dbReference>
<protein>
    <submittedName>
        <fullName evidence="4">TetR family transcriptional regulator</fullName>
    </submittedName>
</protein>
<proteinExistence type="predicted"/>
<dbReference type="PANTHER" id="PTHR30055:SF209">
    <property type="entry name" value="POSSIBLE TRANSCRIPTIONAL REGULATORY PROTEIN (PROBABLY TETR-FAMILY)"/>
    <property type="match status" value="1"/>
</dbReference>
<evidence type="ECO:0000313" key="5">
    <source>
        <dbReference type="Proteomes" id="UP000612282"/>
    </source>
</evidence>
<name>A0ABQ3XSN4_9ACTN</name>
<organism evidence="4 5">
    <name type="scientific">Actinoplanes couchii</name>
    <dbReference type="NCBI Taxonomy" id="403638"/>
    <lineage>
        <taxon>Bacteria</taxon>
        <taxon>Bacillati</taxon>
        <taxon>Actinomycetota</taxon>
        <taxon>Actinomycetes</taxon>
        <taxon>Micromonosporales</taxon>
        <taxon>Micromonosporaceae</taxon>
        <taxon>Actinoplanes</taxon>
    </lineage>
</organism>
<dbReference type="Pfam" id="PF00440">
    <property type="entry name" value="TetR_N"/>
    <property type="match status" value="1"/>
</dbReference>
<dbReference type="Proteomes" id="UP000612282">
    <property type="component" value="Unassembled WGS sequence"/>
</dbReference>
<feature type="DNA-binding region" description="H-T-H motif" evidence="2">
    <location>
        <begin position="31"/>
        <end position="50"/>
    </location>
</feature>
<keyword evidence="5" id="KW-1185">Reference proteome</keyword>
<dbReference type="SUPFAM" id="SSF46689">
    <property type="entry name" value="Homeodomain-like"/>
    <property type="match status" value="1"/>
</dbReference>
<dbReference type="RefSeq" id="WP_239146073.1">
    <property type="nucleotide sequence ID" value="NZ_BAAAQE010000105.1"/>
</dbReference>
<reference evidence="4 5" key="1">
    <citation type="submission" date="2021-01" db="EMBL/GenBank/DDBJ databases">
        <title>Whole genome shotgun sequence of Actinoplanes couchii NBRC 106145.</title>
        <authorList>
            <person name="Komaki H."/>
            <person name="Tamura T."/>
        </authorList>
    </citation>
    <scope>NUCLEOTIDE SEQUENCE [LARGE SCALE GENOMIC DNA]</scope>
    <source>
        <strain evidence="4 5">NBRC 106145</strain>
    </source>
</reference>
<sequence length="194" mass="21172">MVRADKARNQEIVLAAAGRLFDAARDPDDVSMDAVAAEAGVGKGTIFRGFGDRAGLIRALYEQRAAAFVAQTHREAPAHQGSPADAVHFLLLRLWQFKRQNRMLALSLDRAGQGSPYRNDSYDDALGRLKDLLAHHGEQADFLAHALLAAVRSDLVEHLRDRPDEEIAAGLRTLVDRVAGRHPNLPCPAGNDPQ</sequence>
<dbReference type="EMBL" id="BOMG01000129">
    <property type="protein sequence ID" value="GID61523.1"/>
    <property type="molecule type" value="Genomic_DNA"/>
</dbReference>